<keyword evidence="10" id="KW-1185">Reference proteome</keyword>
<keyword evidence="7" id="KW-0325">Glycoprotein</keyword>
<keyword evidence="5" id="KW-0274">FAD</keyword>
<dbReference type="RefSeq" id="XP_005646692.1">
    <property type="nucleotide sequence ID" value="XM_005646635.1"/>
</dbReference>
<name>I0YUS9_COCSC</name>
<proteinExistence type="inferred from homology"/>
<keyword evidence="4" id="KW-0732">Signal</keyword>
<dbReference type="Pfam" id="PF07156">
    <property type="entry name" value="Prenylcys_lyase"/>
    <property type="match status" value="1"/>
</dbReference>
<keyword evidence="3" id="KW-0285">Flavoprotein</keyword>
<evidence type="ECO:0000256" key="7">
    <source>
        <dbReference type="ARBA" id="ARBA00023180"/>
    </source>
</evidence>
<dbReference type="PANTHER" id="PTHR15944:SF0">
    <property type="entry name" value="PRENYLCYSTEINE LYASE DOMAIN-CONTAINING PROTEIN"/>
    <property type="match status" value="1"/>
</dbReference>
<accession>I0YUS9</accession>
<dbReference type="GO" id="GO:0030328">
    <property type="term" value="P:prenylcysteine catabolic process"/>
    <property type="evidence" value="ECO:0007669"/>
    <property type="project" value="InterPro"/>
</dbReference>
<dbReference type="InterPro" id="IPR017046">
    <property type="entry name" value="Prenylcysteine_Oxase1"/>
</dbReference>
<dbReference type="GeneID" id="17040134"/>
<keyword evidence="6" id="KW-0560">Oxidoreductase</keyword>
<comment type="cofactor">
    <cofactor evidence="1">
        <name>FAD</name>
        <dbReference type="ChEBI" id="CHEBI:57692"/>
    </cofactor>
</comment>
<evidence type="ECO:0000259" key="8">
    <source>
        <dbReference type="Pfam" id="PF07156"/>
    </source>
</evidence>
<comment type="similarity">
    <text evidence="2">Belongs to the prenylcysteine oxidase family.</text>
</comment>
<organism evidence="9 10">
    <name type="scientific">Coccomyxa subellipsoidea (strain C-169)</name>
    <name type="common">Green microalga</name>
    <dbReference type="NCBI Taxonomy" id="574566"/>
    <lineage>
        <taxon>Eukaryota</taxon>
        <taxon>Viridiplantae</taxon>
        <taxon>Chlorophyta</taxon>
        <taxon>core chlorophytes</taxon>
        <taxon>Trebouxiophyceae</taxon>
        <taxon>Trebouxiophyceae incertae sedis</taxon>
        <taxon>Coccomyxaceae</taxon>
        <taxon>Coccomyxa</taxon>
        <taxon>Coccomyxa subellipsoidea</taxon>
    </lineage>
</organism>
<dbReference type="PANTHER" id="PTHR15944">
    <property type="entry name" value="FARNESYLCYSTEINE LYASE"/>
    <property type="match status" value="1"/>
</dbReference>
<comment type="caution">
    <text evidence="9">The sequence shown here is derived from an EMBL/GenBank/DDBJ whole genome shotgun (WGS) entry which is preliminary data.</text>
</comment>
<evidence type="ECO:0000313" key="9">
    <source>
        <dbReference type="EMBL" id="EIE22148.1"/>
    </source>
</evidence>
<evidence type="ECO:0000256" key="2">
    <source>
        <dbReference type="ARBA" id="ARBA00009967"/>
    </source>
</evidence>
<dbReference type="InterPro" id="IPR036188">
    <property type="entry name" value="FAD/NAD-bd_sf"/>
</dbReference>
<dbReference type="STRING" id="574566.I0YUS9"/>
<dbReference type="OrthoDB" id="437369at2759"/>
<dbReference type="GO" id="GO:0016829">
    <property type="term" value="F:lyase activity"/>
    <property type="evidence" value="ECO:0007669"/>
    <property type="project" value="UniProtKB-KW"/>
</dbReference>
<evidence type="ECO:0000256" key="5">
    <source>
        <dbReference type="ARBA" id="ARBA00022827"/>
    </source>
</evidence>
<dbReference type="AlphaFoldDB" id="I0YUS9"/>
<sequence length="359" mass="40077">MGLQRERLGVDGSQISIFDGSRFVFSESSWTIVTLYRMLRRYGLSYLYMRKGPQTMLPRFLQLYKLQDRIGTSSAANLFAKEFVAGINRIQYNQGNGINALAGMVSLLPTIDGRLFRIKGGNRLLPERLIAAANASLHQGLRVTKVHRTTSRHFELHTKSSRDDKTTKSRRYAAVLVATPLELTDIAFTGFEVPHMPVRQYQTTVTTLVKGRLKPAYFGVEALPKGEYVMVTEDAKTPFSVIGPQKILPNGLRIYKIFSRQPLEGATLDAIFANLTILADREWKAYPLFRPPERFPPFRLTPGLYVNNAWENAASAMEMSAVAAKNCALLASQYLQKAFLDDGGLNSGFKAVTGAKSEL</sequence>
<keyword evidence="9" id="KW-0456">Lyase</keyword>
<dbReference type="EMBL" id="AGSI01000010">
    <property type="protein sequence ID" value="EIE22148.1"/>
    <property type="molecule type" value="Genomic_DNA"/>
</dbReference>
<evidence type="ECO:0000256" key="6">
    <source>
        <dbReference type="ARBA" id="ARBA00023002"/>
    </source>
</evidence>
<evidence type="ECO:0000256" key="1">
    <source>
        <dbReference type="ARBA" id="ARBA00001974"/>
    </source>
</evidence>
<reference evidence="9 10" key="1">
    <citation type="journal article" date="2012" name="Genome Biol.">
        <title>The genome of the polar eukaryotic microalga coccomyxa subellipsoidea reveals traits of cold adaptation.</title>
        <authorList>
            <person name="Blanc G."/>
            <person name="Agarkova I."/>
            <person name="Grimwood J."/>
            <person name="Kuo A."/>
            <person name="Brueggeman A."/>
            <person name="Dunigan D."/>
            <person name="Gurnon J."/>
            <person name="Ladunga I."/>
            <person name="Lindquist E."/>
            <person name="Lucas S."/>
            <person name="Pangilinan J."/>
            <person name="Proschold T."/>
            <person name="Salamov A."/>
            <person name="Schmutz J."/>
            <person name="Weeks D."/>
            <person name="Yamada T."/>
            <person name="Claverie J.M."/>
            <person name="Grigoriev I."/>
            <person name="Van Etten J."/>
            <person name="Lomsadze A."/>
            <person name="Borodovsky M."/>
        </authorList>
    </citation>
    <scope>NUCLEOTIDE SEQUENCE [LARGE SCALE GENOMIC DNA]</scope>
    <source>
        <strain evidence="9 10">C-169</strain>
    </source>
</reference>
<dbReference type="KEGG" id="csl:COCSUDRAFT_47763"/>
<dbReference type="Proteomes" id="UP000007264">
    <property type="component" value="Unassembled WGS sequence"/>
</dbReference>
<evidence type="ECO:0000313" key="10">
    <source>
        <dbReference type="Proteomes" id="UP000007264"/>
    </source>
</evidence>
<gene>
    <name evidence="9" type="ORF">COCSUDRAFT_47763</name>
</gene>
<dbReference type="InterPro" id="IPR010795">
    <property type="entry name" value="Prenylcys_lyase"/>
</dbReference>
<dbReference type="GO" id="GO:0030327">
    <property type="term" value="P:prenylated protein catabolic process"/>
    <property type="evidence" value="ECO:0007669"/>
    <property type="project" value="TreeGrafter"/>
</dbReference>
<dbReference type="GO" id="GO:0001735">
    <property type="term" value="F:prenylcysteine oxidase activity"/>
    <property type="evidence" value="ECO:0007669"/>
    <property type="project" value="InterPro"/>
</dbReference>
<evidence type="ECO:0000256" key="3">
    <source>
        <dbReference type="ARBA" id="ARBA00022630"/>
    </source>
</evidence>
<dbReference type="SUPFAM" id="SSF51905">
    <property type="entry name" value="FAD/NAD(P)-binding domain"/>
    <property type="match status" value="1"/>
</dbReference>
<evidence type="ECO:0000256" key="4">
    <source>
        <dbReference type="ARBA" id="ARBA00022729"/>
    </source>
</evidence>
<feature type="domain" description="Prenylcysteine lyase" evidence="8">
    <location>
        <begin position="75"/>
        <end position="337"/>
    </location>
</feature>
<dbReference type="eggNOG" id="ENOG502QSHJ">
    <property type="taxonomic scope" value="Eukaryota"/>
</dbReference>
<protein>
    <submittedName>
        <fullName evidence="9">Prenylcysteine lyase</fullName>
    </submittedName>
</protein>